<gene>
    <name evidence="3" type="ORF">BDP55DRAFT_668089</name>
</gene>
<sequence>MKFFHIIASLAIIVIAAAEGEKHGLQYKCTSFDLNKYVDAPMKRNATVLSADCPDVNNRRVNATLDLHQCIVNNHGVLQWRDKGNHNGYQCALDIPPNKKDPISMRCYMPGSSDTSQIDISNGIILLPNGAFGCYENIGPSNVFPW</sequence>
<evidence type="ECO:0000313" key="3">
    <source>
        <dbReference type="EMBL" id="KAK1674191.1"/>
    </source>
</evidence>
<name>A0AAJ0AM23_9PEZI</name>
<accession>A0AAJ0AM23</accession>
<evidence type="ECO:0000259" key="2">
    <source>
        <dbReference type="Pfam" id="PF08881"/>
    </source>
</evidence>
<protein>
    <recommendedName>
        <fullName evidence="2">Cyanovirin-N domain-containing protein</fullName>
    </recommendedName>
</protein>
<dbReference type="GeneID" id="85459737"/>
<proteinExistence type="predicted"/>
<organism evidence="3 4">
    <name type="scientific">Colletotrichum godetiae</name>
    <dbReference type="NCBI Taxonomy" id="1209918"/>
    <lineage>
        <taxon>Eukaryota</taxon>
        <taxon>Fungi</taxon>
        <taxon>Dikarya</taxon>
        <taxon>Ascomycota</taxon>
        <taxon>Pezizomycotina</taxon>
        <taxon>Sordariomycetes</taxon>
        <taxon>Hypocreomycetidae</taxon>
        <taxon>Glomerellales</taxon>
        <taxon>Glomerellaceae</taxon>
        <taxon>Colletotrichum</taxon>
        <taxon>Colletotrichum acutatum species complex</taxon>
    </lineage>
</organism>
<dbReference type="AlphaFoldDB" id="A0AAJ0AM23"/>
<dbReference type="Proteomes" id="UP001224890">
    <property type="component" value="Unassembled WGS sequence"/>
</dbReference>
<dbReference type="Gene3D" id="2.30.60.10">
    <property type="entry name" value="Cyanovirin-N"/>
    <property type="match status" value="1"/>
</dbReference>
<evidence type="ECO:0000256" key="1">
    <source>
        <dbReference type="SAM" id="SignalP"/>
    </source>
</evidence>
<dbReference type="Pfam" id="PF08881">
    <property type="entry name" value="CVNH"/>
    <property type="match status" value="1"/>
</dbReference>
<evidence type="ECO:0000313" key="4">
    <source>
        <dbReference type="Proteomes" id="UP001224890"/>
    </source>
</evidence>
<dbReference type="SUPFAM" id="SSF51322">
    <property type="entry name" value="Cyanovirin-N"/>
    <property type="match status" value="1"/>
</dbReference>
<keyword evidence="1" id="KW-0732">Signal</keyword>
<feature type="chain" id="PRO_5042549274" description="Cyanovirin-N domain-containing protein" evidence="1">
    <location>
        <begin position="21"/>
        <end position="146"/>
    </location>
</feature>
<dbReference type="InterPro" id="IPR036673">
    <property type="entry name" value="Cyanovirin-N_sf"/>
</dbReference>
<dbReference type="EMBL" id="JAHMHR010000027">
    <property type="protein sequence ID" value="KAK1674191.1"/>
    <property type="molecule type" value="Genomic_DNA"/>
</dbReference>
<feature type="domain" description="Cyanovirin-N" evidence="2">
    <location>
        <begin position="44"/>
        <end position="123"/>
    </location>
</feature>
<reference evidence="3" key="1">
    <citation type="submission" date="2021-06" db="EMBL/GenBank/DDBJ databases">
        <title>Comparative genomics, transcriptomics and evolutionary studies reveal genomic signatures of adaptation to plant cell wall in hemibiotrophic fungi.</title>
        <authorList>
            <consortium name="DOE Joint Genome Institute"/>
            <person name="Baroncelli R."/>
            <person name="Diaz J.F."/>
            <person name="Benocci T."/>
            <person name="Peng M."/>
            <person name="Battaglia E."/>
            <person name="Haridas S."/>
            <person name="Andreopoulos W."/>
            <person name="Labutti K."/>
            <person name="Pangilinan J."/>
            <person name="Floch G.L."/>
            <person name="Makela M.R."/>
            <person name="Henrissat B."/>
            <person name="Grigoriev I.V."/>
            <person name="Crouch J.A."/>
            <person name="De Vries R.P."/>
            <person name="Sukno S.A."/>
            <person name="Thon M.R."/>
        </authorList>
    </citation>
    <scope>NUCLEOTIDE SEQUENCE</scope>
    <source>
        <strain evidence="3">CBS 193.32</strain>
    </source>
</reference>
<dbReference type="InterPro" id="IPR011058">
    <property type="entry name" value="Cyanovirin-N"/>
</dbReference>
<comment type="caution">
    <text evidence="3">The sequence shown here is derived from an EMBL/GenBank/DDBJ whole genome shotgun (WGS) entry which is preliminary data.</text>
</comment>
<feature type="signal peptide" evidence="1">
    <location>
        <begin position="1"/>
        <end position="20"/>
    </location>
</feature>
<keyword evidence="4" id="KW-1185">Reference proteome</keyword>
<dbReference type="RefSeq" id="XP_060428194.1">
    <property type="nucleotide sequence ID" value="XM_060575211.1"/>
</dbReference>